<dbReference type="PATRIC" id="fig|213810.4.peg.1746"/>
<dbReference type="BioCyc" id="RCHA213810:RUM_RS08970-MONOMER"/>
<dbReference type="HOGENOM" id="CLU_540669_0_0_9"/>
<organism evidence="4 5">
    <name type="scientific">Ruminococcus champanellensis (strain DSM 18848 / JCM 17042 / KCTC 15320 / 18P13)</name>
    <dbReference type="NCBI Taxonomy" id="213810"/>
    <lineage>
        <taxon>Bacteria</taxon>
        <taxon>Bacillati</taxon>
        <taxon>Bacillota</taxon>
        <taxon>Clostridia</taxon>
        <taxon>Eubacteriales</taxon>
        <taxon>Oscillospiraceae</taxon>
        <taxon>Ruminococcus</taxon>
    </lineage>
</organism>
<dbReference type="AlphaFoldDB" id="D4LE55"/>
<sequence length="504" mass="56607">MDEKKDINVTLQMEQEGKSEIVISVFSIWRGLKRFFILWIAAAILLGIFSILFSALFASDQNKRTSALVSFTYKGIEQGKDPAGKDFNVKDSLCNPEVIQNALTQLGRPTDELESVRAGLSVNGIIPSDAMDRIITYQNVYQNATNGALSAAQAMLDVSYYSTQYQVIFDYSDTSYSSDEAVQVLNQMLDCYRSYFFEVYGYNKALGSAIAAIDYSTYDYAEAVDVFSTTLTTLADYLDQLAEEDTTRFRSNKTGYTFADLSSAVETIESMDLDLISSYITVNNVTKDRQALMTYYQYRVDSLRRKRNISQERLDTITESIDKYEKDSILIFGNGTDNVNTTYTQASEQYDKLISQKISAQKEVSTATQQIDFFETRIEALEDRSAASREKMERVEKDLADLNEKVNKLLDDVNATSDEYYENVAFGNAYNVLVPASSSAMGFIRSLINGAMKPAVILEAVALLVYLCAAFIYGLRLEKGKLPEAETKPEEKSTEKQTEKKAKS</sequence>
<keyword evidence="5" id="KW-1185">Reference proteome</keyword>
<evidence type="ECO:0000313" key="4">
    <source>
        <dbReference type="EMBL" id="CBL17900.1"/>
    </source>
</evidence>
<evidence type="ECO:0000256" key="3">
    <source>
        <dbReference type="SAM" id="Phobius"/>
    </source>
</evidence>
<dbReference type="RefSeq" id="WP_015558806.1">
    <property type="nucleotide sequence ID" value="NC_021039.1"/>
</dbReference>
<feature type="coiled-coil region" evidence="1">
    <location>
        <begin position="343"/>
        <end position="419"/>
    </location>
</feature>
<keyword evidence="3" id="KW-0472">Membrane</keyword>
<dbReference type="KEGG" id="rch:RUM_18490"/>
<proteinExistence type="predicted"/>
<reference evidence="4" key="2">
    <citation type="submission" date="2010-03" db="EMBL/GenBank/DDBJ databases">
        <authorList>
            <person name="Pajon A."/>
        </authorList>
    </citation>
    <scope>NUCLEOTIDE SEQUENCE</scope>
    <source>
        <strain evidence="4">Type strain: 18P13</strain>
    </source>
</reference>
<feature type="transmembrane region" description="Helical" evidence="3">
    <location>
        <begin position="36"/>
        <end position="58"/>
    </location>
</feature>
<gene>
    <name evidence="4" type="ordered locus">RUM_18490</name>
</gene>
<keyword evidence="3" id="KW-1133">Transmembrane helix</keyword>
<dbReference type="STRING" id="213810.RUM_18490"/>
<name>D4LE55_RUMC1</name>
<feature type="region of interest" description="Disordered" evidence="2">
    <location>
        <begin position="483"/>
        <end position="504"/>
    </location>
</feature>
<feature type="transmembrane region" description="Helical" evidence="3">
    <location>
        <begin position="455"/>
        <end position="475"/>
    </location>
</feature>
<evidence type="ECO:0000256" key="1">
    <source>
        <dbReference type="SAM" id="Coils"/>
    </source>
</evidence>
<evidence type="ECO:0000256" key="2">
    <source>
        <dbReference type="SAM" id="MobiDB-lite"/>
    </source>
</evidence>
<accession>D4LE55</accession>
<protein>
    <recommendedName>
        <fullName evidence="6">Lipopolysaccharide biosynthesis protein</fullName>
    </recommendedName>
</protein>
<dbReference type="Proteomes" id="UP000007054">
    <property type="component" value="Chromosome"/>
</dbReference>
<keyword evidence="1" id="KW-0175">Coiled coil</keyword>
<evidence type="ECO:0000313" key="5">
    <source>
        <dbReference type="Proteomes" id="UP000007054"/>
    </source>
</evidence>
<evidence type="ECO:0008006" key="6">
    <source>
        <dbReference type="Google" id="ProtNLM"/>
    </source>
</evidence>
<dbReference type="Gene3D" id="1.10.287.1490">
    <property type="match status" value="1"/>
</dbReference>
<reference evidence="4" key="1">
    <citation type="submission" date="2010-03" db="EMBL/GenBank/DDBJ databases">
        <title>The genome sequence of Ruminococcus sp. 18P13.</title>
        <authorList>
            <consortium name="metaHIT consortium -- http://www.metahit.eu/"/>
            <person name="Pajon A."/>
            <person name="Turner K."/>
            <person name="Parkhill J."/>
            <person name="Bernalier A."/>
        </authorList>
    </citation>
    <scope>NUCLEOTIDE SEQUENCE [LARGE SCALE GENOMIC DNA]</scope>
    <source>
        <strain evidence="4">Type strain: 18P13</strain>
    </source>
</reference>
<dbReference type="GeneID" id="83156525"/>
<keyword evidence="3" id="KW-0812">Transmembrane</keyword>
<dbReference type="EMBL" id="FP929052">
    <property type="protein sequence ID" value="CBL17900.1"/>
    <property type="molecule type" value="Genomic_DNA"/>
</dbReference>
<dbReference type="OrthoDB" id="2079159at2"/>